<dbReference type="InterPro" id="IPR011992">
    <property type="entry name" value="EF-hand-dom_pair"/>
</dbReference>
<feature type="compositionally biased region" description="Low complexity" evidence="7">
    <location>
        <begin position="266"/>
        <end position="284"/>
    </location>
</feature>
<evidence type="ECO:0000313" key="11">
    <source>
        <dbReference type="Proteomes" id="UP000192223"/>
    </source>
</evidence>
<feature type="compositionally biased region" description="Low complexity" evidence="7">
    <location>
        <begin position="341"/>
        <end position="411"/>
    </location>
</feature>
<keyword evidence="4" id="KW-0106">Calcium</keyword>
<dbReference type="SMART" id="SM00054">
    <property type="entry name" value="EFh"/>
    <property type="match status" value="1"/>
</dbReference>
<dbReference type="InParanoid" id="A0A7F5RE41"/>
<feature type="compositionally biased region" description="Low complexity" evidence="7">
    <location>
        <begin position="1333"/>
        <end position="1367"/>
    </location>
</feature>
<feature type="domain" description="Chitin-binding type-2" evidence="10">
    <location>
        <begin position="412"/>
        <end position="469"/>
    </location>
</feature>
<feature type="compositionally biased region" description="Acidic residues" evidence="7">
    <location>
        <begin position="249"/>
        <end position="265"/>
    </location>
</feature>
<evidence type="ECO:0000256" key="7">
    <source>
        <dbReference type="SAM" id="MobiDB-lite"/>
    </source>
</evidence>
<evidence type="ECO:0000259" key="10">
    <source>
        <dbReference type="PROSITE" id="PS50940"/>
    </source>
</evidence>
<feature type="compositionally biased region" description="Low complexity" evidence="7">
    <location>
        <begin position="552"/>
        <end position="586"/>
    </location>
</feature>
<feature type="region of interest" description="Disordered" evidence="7">
    <location>
        <begin position="1124"/>
        <end position="1200"/>
    </location>
</feature>
<feature type="compositionally biased region" description="Acidic residues" evidence="7">
    <location>
        <begin position="215"/>
        <end position="229"/>
    </location>
</feature>
<feature type="compositionally biased region" description="Acidic residues" evidence="7">
    <location>
        <begin position="175"/>
        <end position="191"/>
    </location>
</feature>
<evidence type="ECO:0000256" key="8">
    <source>
        <dbReference type="SAM" id="SignalP"/>
    </source>
</evidence>
<dbReference type="Gene3D" id="2.170.140.10">
    <property type="entry name" value="Chitin binding domain"/>
    <property type="match status" value="9"/>
</dbReference>
<dbReference type="InterPro" id="IPR002048">
    <property type="entry name" value="EF_hand_dom"/>
</dbReference>
<feature type="domain" description="Chitin-binding type-2" evidence="10">
    <location>
        <begin position="1272"/>
        <end position="1332"/>
    </location>
</feature>
<evidence type="ECO:0000256" key="1">
    <source>
        <dbReference type="ARBA" id="ARBA00022669"/>
    </source>
</evidence>
<feature type="compositionally biased region" description="Basic and acidic residues" evidence="7">
    <location>
        <begin position="877"/>
        <end position="901"/>
    </location>
</feature>
<dbReference type="SMART" id="SM00494">
    <property type="entry name" value="ChtBD2"/>
    <property type="match status" value="9"/>
</dbReference>
<evidence type="ECO:0000256" key="2">
    <source>
        <dbReference type="ARBA" id="ARBA00022729"/>
    </source>
</evidence>
<proteinExistence type="predicted"/>
<feature type="compositionally biased region" description="Acidic residues" evidence="7">
    <location>
        <begin position="285"/>
        <end position="303"/>
    </location>
</feature>
<evidence type="ECO:0000256" key="6">
    <source>
        <dbReference type="ARBA" id="ARBA00023180"/>
    </source>
</evidence>
<feature type="domain" description="EF-hand" evidence="9">
    <location>
        <begin position="1048"/>
        <end position="1083"/>
    </location>
</feature>
<evidence type="ECO:0000256" key="4">
    <source>
        <dbReference type="ARBA" id="ARBA00022837"/>
    </source>
</evidence>
<dbReference type="SUPFAM" id="SSF47473">
    <property type="entry name" value="EF-hand"/>
    <property type="match status" value="1"/>
</dbReference>
<feature type="region of interest" description="Disordered" evidence="7">
    <location>
        <begin position="1333"/>
        <end position="1379"/>
    </location>
</feature>
<dbReference type="InterPro" id="IPR018247">
    <property type="entry name" value="EF_Hand_1_Ca_BS"/>
</dbReference>
<feature type="chain" id="PRO_5028873754" evidence="8">
    <location>
        <begin position="24"/>
        <end position="1513"/>
    </location>
</feature>
<feature type="domain" description="Chitin-binding type-2" evidence="10">
    <location>
        <begin position="491"/>
        <end position="551"/>
    </location>
</feature>
<feature type="compositionally biased region" description="Acidic residues" evidence="7">
    <location>
        <begin position="107"/>
        <end position="148"/>
    </location>
</feature>
<feature type="compositionally biased region" description="Low complexity" evidence="7">
    <location>
        <begin position="160"/>
        <end position="174"/>
    </location>
</feature>
<keyword evidence="1" id="KW-0147">Chitin-binding</keyword>
<keyword evidence="3" id="KW-0677">Repeat</keyword>
<dbReference type="Proteomes" id="UP000192223">
    <property type="component" value="Unplaced"/>
</dbReference>
<feature type="compositionally biased region" description="Low complexity" evidence="7">
    <location>
        <begin position="304"/>
        <end position="322"/>
    </location>
</feature>
<keyword evidence="6" id="KW-0325">Glycoprotein</keyword>
<feature type="compositionally biased region" description="Low complexity" evidence="7">
    <location>
        <begin position="1124"/>
        <end position="1192"/>
    </location>
</feature>
<keyword evidence="5" id="KW-1015">Disulfide bond</keyword>
<dbReference type="InterPro" id="IPR002557">
    <property type="entry name" value="Chitin-bd_dom"/>
</dbReference>
<feature type="domain" description="Chitin-binding type-2" evidence="10">
    <location>
        <begin position="674"/>
        <end position="729"/>
    </location>
</feature>
<feature type="domain" description="Chitin-binding type-2" evidence="10">
    <location>
        <begin position="1455"/>
        <end position="1513"/>
    </location>
</feature>
<dbReference type="OrthoDB" id="6020543at2759"/>
<organism evidence="11 12">
    <name type="scientific">Agrilus planipennis</name>
    <name type="common">Emerald ash borer</name>
    <name type="synonym">Agrilus marcopoli</name>
    <dbReference type="NCBI Taxonomy" id="224129"/>
    <lineage>
        <taxon>Eukaryota</taxon>
        <taxon>Metazoa</taxon>
        <taxon>Ecdysozoa</taxon>
        <taxon>Arthropoda</taxon>
        <taxon>Hexapoda</taxon>
        <taxon>Insecta</taxon>
        <taxon>Pterygota</taxon>
        <taxon>Neoptera</taxon>
        <taxon>Endopterygota</taxon>
        <taxon>Coleoptera</taxon>
        <taxon>Polyphaga</taxon>
        <taxon>Elateriformia</taxon>
        <taxon>Buprestoidea</taxon>
        <taxon>Buprestidae</taxon>
        <taxon>Agrilinae</taxon>
        <taxon>Agrilus</taxon>
    </lineage>
</organism>
<feature type="compositionally biased region" description="Polar residues" evidence="7">
    <location>
        <begin position="469"/>
        <end position="480"/>
    </location>
</feature>
<sequence length="1513" mass="163402">MFSKYIVFFLSAVVFGGARYVSAESCPSQDTESSRRVLLPHESDCRKFYMCSKGDKLELNCPEDYAFDLKYRTCLPLAGECNLSSSDDDESNSLSEGEATDEKQDSIDNDDGDEDDADDDEDDDNSEDDDDDGSNDNDEDDSHSDEDDKEAKTTSGVKPTTEAAITTEKATTVEAEVETVEEDEDDDEETTIEVLSTTEAATTTTAPTTVGEKEATEEEDYDDDDEETTIDLLPTTEAATTTAAPTTVGEEESTEEDEDDDEETTIEVSPTTEAPTTTTAPTTVADEETTEEDEDDDDDEETTIETLPTTETPVATTEAIITKAPATTTEEPLSTTEVVGATEAPVTTTESTATESPVTTTEVPATTTESTATESPVTTTEVPATTTESTATEAPVTTTEAPATTTEEPSPIGGCPGNESALLPHESDCSKFYICSNGVAVSTDCPGGLYFNPEVNVCDWPGNVPSCSAKSEPPASSTQAPEVPSTEAPSPTECPAVDPLDHVVFLPHKSDCSLFYMCSNGIPYLMVCPAGLYFNTKLDVCDWPENVECGTTETPGATTTETPVKPPATEAPATTTEATATTTKGPRTTEEPSPETDCPVDRFVLLPHESDCSKFYICSNGVPVLTNCSSGLYFNPDLNVCDWPGNVPSCSSISTPTVTSTLVPETSTTLAPSPTECPAVDPMDYTVFLPHESDCSSYYMCSNGVAHLMVCPDGLQFNTELDVCDWSENKVLFDFGQFFPVGFWKNDEGVDDPNNGNRGKEELDTKHEEMGYAHRETVGHPSYLQWIQLGSHGPWYSKKTKTGKHHVDKCGQNFCTSTNMSTKNLSAPKAPGPFTRDYNEIKHAAKAVGRDEQFTSHRKGHRERSSSPSDRTGGHKARSEPKFEGGGRKKDEKKETIHEFPENNSSFRVGSAIISANASETRSGETTMNSEMRGTVPLYGIPSKTNEVQTEKGSKASKVYGMSPVEGSVLSPGKLTMISPSLNPSEYHKMYQVGDMMKGKVNAKELQAAFEVFQGKHFSDASCKFVVRLFDLDKAGGLDTKEFETLYFFVKQWVEAFNAYDTDRTGFLNESEFDYALRKMDINFSKEFIKFLLTKHDPTNRKISLDQFILFCIQAQRFTEEFKSAPVTTTESTATESPVTTTEVPATTTESTATESPVTTTEVPATTTESTATEAPVTTTEAPATTTEEPSPIGGCPGNESALLPHESDCSKFYICSNGVAVSTDCPGGLYFNPEVNVCDWPGNVPSCSAKSEPPASSTQAPEVPSTEAPSPTECPAVDPLDHVVFLPHKSDCSLFYMCSNGIPYLMVCPAGLYFNTKLDVCDWPENVECGTTETPGATTTETPVKPPATEAPATTTEATATTTKGPRTTEEPSPETDCPVDRFVLLPHESDCSKFYICSNGVPVLTNCSSGLYFNPDLNVCDWPGNVPSCSSISTPTVTSTLVPETSTTLAPSPTECPAVDPMDYTVFLPHESDCSSYYMCSNGVAHLMVCPDGLQFNTELDVCDWSENVNC</sequence>
<feature type="domain" description="Chitin-binding type-2" evidence="10">
    <location>
        <begin position="1193"/>
        <end position="1250"/>
    </location>
</feature>
<feature type="domain" description="Chitin-binding type-2" evidence="10">
    <location>
        <begin position="1376"/>
        <end position="1433"/>
    </location>
</feature>
<dbReference type="Pfam" id="PF01607">
    <property type="entry name" value="CBM_14"/>
    <property type="match status" value="9"/>
</dbReference>
<feature type="compositionally biased region" description="Polar residues" evidence="7">
    <location>
        <begin position="1250"/>
        <end position="1261"/>
    </location>
</feature>
<protein>
    <submittedName>
        <fullName evidence="12">Mucin-5AC-like</fullName>
    </submittedName>
</protein>
<feature type="compositionally biased region" description="Low complexity" evidence="7">
    <location>
        <begin position="230"/>
        <end position="248"/>
    </location>
</feature>
<dbReference type="GeneID" id="108744865"/>
<dbReference type="RefSeq" id="XP_025834241.1">
    <property type="nucleotide sequence ID" value="XM_025978456.1"/>
</dbReference>
<feature type="region of interest" description="Disordered" evidence="7">
    <location>
        <begin position="1250"/>
        <end position="1275"/>
    </location>
</feature>
<accession>A0A7F5RE41</accession>
<feature type="domain" description="Chitin-binding type-2" evidence="10">
    <location>
        <begin position="23"/>
        <end position="83"/>
    </location>
</feature>
<dbReference type="PANTHER" id="PTHR23301:SF0">
    <property type="entry name" value="CHITIN-BINDING TYPE-2 DOMAIN-CONTAINING PROTEIN-RELATED"/>
    <property type="match status" value="1"/>
</dbReference>
<dbReference type="PROSITE" id="PS00018">
    <property type="entry name" value="EF_HAND_1"/>
    <property type="match status" value="1"/>
</dbReference>
<reference evidence="12" key="1">
    <citation type="submission" date="2025-08" db="UniProtKB">
        <authorList>
            <consortium name="RefSeq"/>
        </authorList>
    </citation>
    <scope>IDENTIFICATION</scope>
    <source>
        <tissue evidence="12">Entire body</tissue>
    </source>
</reference>
<evidence type="ECO:0000256" key="5">
    <source>
        <dbReference type="ARBA" id="ARBA00023157"/>
    </source>
</evidence>
<dbReference type="SUPFAM" id="SSF57625">
    <property type="entry name" value="Invertebrate chitin-binding proteins"/>
    <property type="match status" value="9"/>
</dbReference>
<keyword evidence="11" id="KW-1185">Reference proteome</keyword>
<evidence type="ECO:0000313" key="12">
    <source>
        <dbReference type="RefSeq" id="XP_025834241.1"/>
    </source>
</evidence>
<feature type="compositionally biased region" description="Polar residues" evidence="7">
    <location>
        <begin position="325"/>
        <end position="337"/>
    </location>
</feature>
<dbReference type="PROSITE" id="PS50940">
    <property type="entry name" value="CHIT_BIND_II"/>
    <property type="match status" value="9"/>
</dbReference>
<dbReference type="GO" id="GO:0008061">
    <property type="term" value="F:chitin binding"/>
    <property type="evidence" value="ECO:0007669"/>
    <property type="project" value="UniProtKB-KW"/>
</dbReference>
<feature type="region of interest" description="Disordered" evidence="7">
    <location>
        <begin position="82"/>
        <end position="416"/>
    </location>
</feature>
<dbReference type="Pfam" id="PF13499">
    <property type="entry name" value="EF-hand_7"/>
    <property type="match status" value="1"/>
</dbReference>
<feature type="compositionally biased region" description="Polar residues" evidence="7">
    <location>
        <begin position="916"/>
        <end position="932"/>
    </location>
</feature>
<dbReference type="GO" id="GO:0005576">
    <property type="term" value="C:extracellular region"/>
    <property type="evidence" value="ECO:0007669"/>
    <property type="project" value="InterPro"/>
</dbReference>
<dbReference type="InterPro" id="IPR051940">
    <property type="entry name" value="Chitin_bind-dev_reg"/>
</dbReference>
<dbReference type="InterPro" id="IPR036508">
    <property type="entry name" value="Chitin-bd_dom_sf"/>
</dbReference>
<keyword evidence="2 8" id="KW-0732">Signal</keyword>
<feature type="compositionally biased region" description="Low complexity" evidence="7">
    <location>
        <begin position="192"/>
        <end position="209"/>
    </location>
</feature>
<gene>
    <name evidence="12" type="primary">LOC108744865</name>
</gene>
<feature type="region of interest" description="Disordered" evidence="7">
    <location>
        <begin position="916"/>
        <end position="941"/>
    </location>
</feature>
<dbReference type="Gene3D" id="1.10.238.10">
    <property type="entry name" value="EF-hand"/>
    <property type="match status" value="1"/>
</dbReference>
<evidence type="ECO:0000256" key="3">
    <source>
        <dbReference type="ARBA" id="ARBA00022737"/>
    </source>
</evidence>
<dbReference type="PANTHER" id="PTHR23301">
    <property type="entry name" value="CHITIN BINDING PERITROPHIN-A"/>
    <property type="match status" value="1"/>
</dbReference>
<feature type="region of interest" description="Disordered" evidence="7">
    <location>
        <begin position="847"/>
        <end position="904"/>
    </location>
</feature>
<name>A0A7F5RE41_AGRPL</name>
<dbReference type="PROSITE" id="PS50222">
    <property type="entry name" value="EF_HAND_2"/>
    <property type="match status" value="1"/>
</dbReference>
<feature type="region of interest" description="Disordered" evidence="7">
    <location>
        <begin position="552"/>
        <end position="598"/>
    </location>
</feature>
<evidence type="ECO:0000259" key="9">
    <source>
        <dbReference type="PROSITE" id="PS50222"/>
    </source>
</evidence>
<feature type="domain" description="Chitin-binding type-2" evidence="10">
    <location>
        <begin position="595"/>
        <end position="652"/>
    </location>
</feature>
<dbReference type="GO" id="GO:0005509">
    <property type="term" value="F:calcium ion binding"/>
    <property type="evidence" value="ECO:0007669"/>
    <property type="project" value="InterPro"/>
</dbReference>
<feature type="region of interest" description="Disordered" evidence="7">
    <location>
        <begin position="469"/>
        <end position="494"/>
    </location>
</feature>
<feature type="signal peptide" evidence="8">
    <location>
        <begin position="1"/>
        <end position="23"/>
    </location>
</feature>
<dbReference type="KEGG" id="apln:108744865"/>